<reference evidence="12 13" key="1">
    <citation type="journal article" date="2019" name="Int. J. Syst. Evol. Microbiol.">
        <title>The Global Catalogue of Microorganisms (GCM) 10K type strain sequencing project: providing services to taxonomists for standard genome sequencing and annotation.</title>
        <authorList>
            <consortium name="The Broad Institute Genomics Platform"/>
            <consortium name="The Broad Institute Genome Sequencing Center for Infectious Disease"/>
            <person name="Wu L."/>
            <person name="Ma J."/>
        </authorList>
    </citation>
    <scope>NUCLEOTIDE SEQUENCE [LARGE SCALE GENOMIC DNA]</scope>
    <source>
        <strain evidence="12 13">JCM 16014</strain>
    </source>
</reference>
<keyword evidence="6" id="KW-0961">Cell wall biogenesis/degradation</keyword>
<feature type="signal peptide" evidence="10">
    <location>
        <begin position="1"/>
        <end position="34"/>
    </location>
</feature>
<evidence type="ECO:0000313" key="12">
    <source>
        <dbReference type="EMBL" id="GAA2048789.1"/>
    </source>
</evidence>
<comment type="similarity">
    <text evidence="1 7">Belongs to the peptidase S11 family.</text>
</comment>
<dbReference type="Proteomes" id="UP001500751">
    <property type="component" value="Unassembled WGS sequence"/>
</dbReference>
<evidence type="ECO:0000256" key="5">
    <source>
        <dbReference type="ARBA" id="ARBA00022984"/>
    </source>
</evidence>
<evidence type="ECO:0000256" key="7">
    <source>
        <dbReference type="RuleBase" id="RU004016"/>
    </source>
</evidence>
<feature type="region of interest" description="Disordered" evidence="8">
    <location>
        <begin position="296"/>
        <end position="388"/>
    </location>
</feature>
<organism evidence="12 13">
    <name type="scientific">Catenulispora yoronensis</name>
    <dbReference type="NCBI Taxonomy" id="450799"/>
    <lineage>
        <taxon>Bacteria</taxon>
        <taxon>Bacillati</taxon>
        <taxon>Actinomycetota</taxon>
        <taxon>Actinomycetes</taxon>
        <taxon>Catenulisporales</taxon>
        <taxon>Catenulisporaceae</taxon>
        <taxon>Catenulispora</taxon>
    </lineage>
</organism>
<keyword evidence="9" id="KW-0472">Membrane</keyword>
<dbReference type="SUPFAM" id="SSF56601">
    <property type="entry name" value="beta-lactamase/transpeptidase-like"/>
    <property type="match status" value="1"/>
</dbReference>
<dbReference type="InterPro" id="IPR001967">
    <property type="entry name" value="Peptidase_S11_N"/>
</dbReference>
<dbReference type="Gene3D" id="3.40.710.10">
    <property type="entry name" value="DD-peptidase/beta-lactamase superfamily"/>
    <property type="match status" value="1"/>
</dbReference>
<keyword evidence="5" id="KW-0573">Peptidoglycan synthesis</keyword>
<feature type="compositionally biased region" description="Polar residues" evidence="8">
    <location>
        <begin position="362"/>
        <end position="377"/>
    </location>
</feature>
<dbReference type="PANTHER" id="PTHR21581">
    <property type="entry name" value="D-ALANYL-D-ALANINE CARBOXYPEPTIDASE"/>
    <property type="match status" value="1"/>
</dbReference>
<evidence type="ECO:0000256" key="2">
    <source>
        <dbReference type="ARBA" id="ARBA00022729"/>
    </source>
</evidence>
<dbReference type="RefSeq" id="WP_344669334.1">
    <property type="nucleotide sequence ID" value="NZ_BAAAQN010000046.1"/>
</dbReference>
<keyword evidence="9" id="KW-1133">Transmembrane helix</keyword>
<evidence type="ECO:0000256" key="6">
    <source>
        <dbReference type="ARBA" id="ARBA00023316"/>
    </source>
</evidence>
<accession>A0ABN2V1K2</accession>
<feature type="chain" id="PRO_5045940613" description="Peptidase S11 D-alanyl-D-alanine carboxypeptidase A N-terminal domain-containing protein" evidence="10">
    <location>
        <begin position="35"/>
        <end position="439"/>
    </location>
</feature>
<feature type="compositionally biased region" description="Low complexity" evidence="8">
    <location>
        <begin position="302"/>
        <end position="340"/>
    </location>
</feature>
<evidence type="ECO:0000256" key="9">
    <source>
        <dbReference type="SAM" id="Phobius"/>
    </source>
</evidence>
<comment type="caution">
    <text evidence="12">The sequence shown here is derived from an EMBL/GenBank/DDBJ whole genome shotgun (WGS) entry which is preliminary data.</text>
</comment>
<gene>
    <name evidence="12" type="ORF">GCM10009839_63110</name>
</gene>
<evidence type="ECO:0000259" key="11">
    <source>
        <dbReference type="Pfam" id="PF00768"/>
    </source>
</evidence>
<keyword evidence="4" id="KW-0133">Cell shape</keyword>
<evidence type="ECO:0000256" key="10">
    <source>
        <dbReference type="SAM" id="SignalP"/>
    </source>
</evidence>
<evidence type="ECO:0000256" key="4">
    <source>
        <dbReference type="ARBA" id="ARBA00022960"/>
    </source>
</evidence>
<name>A0ABN2V1K2_9ACTN</name>
<evidence type="ECO:0000256" key="3">
    <source>
        <dbReference type="ARBA" id="ARBA00022801"/>
    </source>
</evidence>
<feature type="transmembrane region" description="Helical" evidence="9">
    <location>
        <begin position="411"/>
        <end position="433"/>
    </location>
</feature>
<protein>
    <recommendedName>
        <fullName evidence="11">Peptidase S11 D-alanyl-D-alanine carboxypeptidase A N-terminal domain-containing protein</fullName>
    </recommendedName>
</protein>
<dbReference type="InterPro" id="IPR012338">
    <property type="entry name" value="Beta-lactam/transpept-like"/>
</dbReference>
<dbReference type="InterPro" id="IPR018044">
    <property type="entry name" value="Peptidase_S11"/>
</dbReference>
<evidence type="ECO:0000313" key="13">
    <source>
        <dbReference type="Proteomes" id="UP001500751"/>
    </source>
</evidence>
<keyword evidence="9" id="KW-0812">Transmembrane</keyword>
<dbReference type="PRINTS" id="PR00725">
    <property type="entry name" value="DADACBPTASE1"/>
</dbReference>
<feature type="domain" description="Peptidase S11 D-alanyl-D-alanine carboxypeptidase A N-terminal" evidence="11">
    <location>
        <begin position="40"/>
        <end position="262"/>
    </location>
</feature>
<evidence type="ECO:0000256" key="8">
    <source>
        <dbReference type="SAM" id="MobiDB-lite"/>
    </source>
</evidence>
<evidence type="ECO:0000256" key="1">
    <source>
        <dbReference type="ARBA" id="ARBA00007164"/>
    </source>
</evidence>
<keyword evidence="3" id="KW-0378">Hydrolase</keyword>
<sequence>MAVRLSSRAPVPRTAALLAVLVLALSAAPPPARAADPVPAVPDLDVVSYVVADYDTGQILAEQAPHRQLYPASTLKVLTADTLIPRLSPTLAVTPKASDFAAEPDGSVVGMTAGVTYTVADLWRATFIDSANDAVAELAHLAGGLDTTVALMQKQARALGAHDTVVADADGYDANGQVTSSYDLALLARAGLHNADFRSYCALKQATFPGPGGKGIALKSHDPMLMTYPGMIGIKGGITTKAGHTYVGAATRDGHTVIETLMLGGTDIFDQAAKLMDWGLAADGRVKAVGTLGTGSGAQVGAPPATAPTATPTTPAATTSAAPTTPTAPIATSPAATTPAPTTPLTPAPTAPDSPDTAAPSQTSSSLGTRTGNENTASPGSGVDSSLPPSVVVLRYTRTGGSSSDSATSHALWLGLLAAAAALAVPLGAHAAGRRSRRR</sequence>
<feature type="compositionally biased region" description="Low complexity" evidence="8">
    <location>
        <begin position="378"/>
        <end position="388"/>
    </location>
</feature>
<dbReference type="EMBL" id="BAAAQN010000046">
    <property type="protein sequence ID" value="GAA2048789.1"/>
    <property type="molecule type" value="Genomic_DNA"/>
</dbReference>
<keyword evidence="13" id="KW-1185">Reference proteome</keyword>
<feature type="compositionally biased region" description="Pro residues" evidence="8">
    <location>
        <begin position="341"/>
        <end position="352"/>
    </location>
</feature>
<proteinExistence type="inferred from homology"/>
<dbReference type="PANTHER" id="PTHR21581:SF33">
    <property type="entry name" value="D-ALANYL-D-ALANINE CARBOXYPEPTIDASE DACB"/>
    <property type="match status" value="1"/>
</dbReference>
<keyword evidence="2 10" id="KW-0732">Signal</keyword>
<dbReference type="Pfam" id="PF00768">
    <property type="entry name" value="Peptidase_S11"/>
    <property type="match status" value="1"/>
</dbReference>